<sequence>MANSSSPVAVAAHLSGIFGAPPVEVPYTNGRNKDKSKGGKGYSKGGGSRGSSDRGAGKGNPNQGRAKKATDPGRVMLVQNNKAPRVVCRQFVVLRV</sequence>
<evidence type="ECO:0000313" key="2">
    <source>
        <dbReference type="EMBL" id="OWM79869.1"/>
    </source>
</evidence>
<reference evidence="2" key="2">
    <citation type="submission" date="2017-06" db="EMBL/GenBank/DDBJ databases">
        <title>The pomegranate genome and the genomics of punicalagin biosynthesis.</title>
        <authorList>
            <person name="Xu C."/>
        </authorList>
    </citation>
    <scope>NUCLEOTIDE SEQUENCE [LARGE SCALE GENOMIC DNA]</scope>
    <source>
        <tissue evidence="2">Fresh leaf</tissue>
    </source>
</reference>
<feature type="compositionally biased region" description="Gly residues" evidence="1">
    <location>
        <begin position="39"/>
        <end position="49"/>
    </location>
</feature>
<reference evidence="4" key="1">
    <citation type="journal article" date="2017" name="Plant J.">
        <title>The pomegranate (Punica granatum L.) genome and the genomics of punicalagin biosynthesis.</title>
        <authorList>
            <person name="Qin G."/>
            <person name="Xu C."/>
            <person name="Ming R."/>
            <person name="Tang H."/>
            <person name="Guyot R."/>
            <person name="Kramer E.M."/>
            <person name="Hu Y."/>
            <person name="Yi X."/>
            <person name="Qi Y."/>
            <person name="Xu X."/>
            <person name="Gao Z."/>
            <person name="Pan H."/>
            <person name="Jian J."/>
            <person name="Tian Y."/>
            <person name="Yue Z."/>
            <person name="Xu Y."/>
        </authorList>
    </citation>
    <scope>NUCLEOTIDE SEQUENCE [LARGE SCALE GENOMIC DNA]</scope>
    <source>
        <strain evidence="4">cv. Dabenzi</strain>
    </source>
</reference>
<evidence type="ECO:0000256" key="1">
    <source>
        <dbReference type="SAM" id="MobiDB-lite"/>
    </source>
</evidence>
<gene>
    <name evidence="2" type="ORF">CDL15_Pgr001512</name>
    <name evidence="3" type="ORF">CRG98_021279</name>
</gene>
<organism evidence="2 4">
    <name type="scientific">Punica granatum</name>
    <name type="common">Pomegranate</name>
    <dbReference type="NCBI Taxonomy" id="22663"/>
    <lineage>
        <taxon>Eukaryota</taxon>
        <taxon>Viridiplantae</taxon>
        <taxon>Streptophyta</taxon>
        <taxon>Embryophyta</taxon>
        <taxon>Tracheophyta</taxon>
        <taxon>Spermatophyta</taxon>
        <taxon>Magnoliopsida</taxon>
        <taxon>eudicotyledons</taxon>
        <taxon>Gunneridae</taxon>
        <taxon>Pentapetalae</taxon>
        <taxon>rosids</taxon>
        <taxon>malvids</taxon>
        <taxon>Myrtales</taxon>
        <taxon>Lythraceae</taxon>
        <taxon>Punica</taxon>
    </lineage>
</organism>
<dbReference type="AlphaFoldDB" id="A0A218X558"/>
<dbReference type="Proteomes" id="UP000197138">
    <property type="component" value="Unassembled WGS sequence"/>
</dbReference>
<proteinExistence type="predicted"/>
<feature type="region of interest" description="Disordered" evidence="1">
    <location>
        <begin position="19"/>
        <end position="80"/>
    </location>
</feature>
<dbReference type="EMBL" id="MTKT01002384">
    <property type="protein sequence ID" value="OWM79869.1"/>
    <property type="molecule type" value="Genomic_DNA"/>
</dbReference>
<protein>
    <submittedName>
        <fullName evidence="2">Uncharacterized protein</fullName>
    </submittedName>
</protein>
<evidence type="ECO:0000313" key="5">
    <source>
        <dbReference type="Proteomes" id="UP000233551"/>
    </source>
</evidence>
<accession>A0A218X558</accession>
<reference evidence="3 5" key="3">
    <citation type="submission" date="2017-11" db="EMBL/GenBank/DDBJ databases">
        <title>De-novo sequencing of pomegranate (Punica granatum L.) genome.</title>
        <authorList>
            <person name="Akparov Z."/>
            <person name="Amiraslanov A."/>
            <person name="Hajiyeva S."/>
            <person name="Abbasov M."/>
            <person name="Kaur K."/>
            <person name="Hamwieh A."/>
            <person name="Solovyev V."/>
            <person name="Salamov A."/>
            <person name="Braich B."/>
            <person name="Kosarev P."/>
            <person name="Mahmoud A."/>
            <person name="Hajiyev E."/>
            <person name="Babayeva S."/>
            <person name="Izzatullayeva V."/>
            <person name="Mammadov A."/>
            <person name="Mammadov A."/>
            <person name="Sharifova S."/>
            <person name="Ojaghi J."/>
            <person name="Eynullazada K."/>
            <person name="Bayramov B."/>
            <person name="Abdulazimova A."/>
            <person name="Shahmuradov I."/>
        </authorList>
    </citation>
    <scope>NUCLEOTIDE SEQUENCE [LARGE SCALE GENOMIC DNA]</scope>
    <source>
        <strain evidence="3">AG2017</strain>
        <strain evidence="5">cv. AG2017</strain>
        <tissue evidence="3">Leaf</tissue>
    </source>
</reference>
<dbReference type="EMBL" id="PGOL01001404">
    <property type="protein sequence ID" value="PKI58341.1"/>
    <property type="molecule type" value="Genomic_DNA"/>
</dbReference>
<evidence type="ECO:0000313" key="4">
    <source>
        <dbReference type="Proteomes" id="UP000197138"/>
    </source>
</evidence>
<evidence type="ECO:0000313" key="3">
    <source>
        <dbReference type="EMBL" id="PKI58341.1"/>
    </source>
</evidence>
<comment type="caution">
    <text evidence="2">The sequence shown here is derived from an EMBL/GenBank/DDBJ whole genome shotgun (WGS) entry which is preliminary data.</text>
</comment>
<keyword evidence="5" id="KW-1185">Reference proteome</keyword>
<dbReference type="Proteomes" id="UP000233551">
    <property type="component" value="Unassembled WGS sequence"/>
</dbReference>
<name>A0A218X558_PUNGR</name>